<feature type="region of interest" description="Disordered" evidence="6">
    <location>
        <begin position="1"/>
        <end position="27"/>
    </location>
</feature>
<dbReference type="EC" id="2.1.1.-" evidence="5"/>
<dbReference type="PROSITE" id="PS51560">
    <property type="entry name" value="SAM_MT_NNT1"/>
    <property type="match status" value="1"/>
</dbReference>
<dbReference type="GO" id="GO:0071885">
    <property type="term" value="F:N-terminal protein N-methyltransferase activity"/>
    <property type="evidence" value="ECO:0007669"/>
    <property type="project" value="UniProtKB-UniRule"/>
</dbReference>
<feature type="binding site" evidence="5">
    <location>
        <position position="174"/>
    </location>
    <ligand>
        <name>S-adenosyl-L-methionine</name>
        <dbReference type="ChEBI" id="CHEBI:59789"/>
    </ligand>
</feature>
<reference evidence="7 8" key="1">
    <citation type="journal article" date="2017" name="Mol. Ecol.">
        <title>Comparative and population genomic landscape of Phellinus noxius: A hypervariable fungus causing root rot in trees.</title>
        <authorList>
            <person name="Chung C.L."/>
            <person name="Lee T.J."/>
            <person name="Akiba M."/>
            <person name="Lee H.H."/>
            <person name="Kuo T.H."/>
            <person name="Liu D."/>
            <person name="Ke H.M."/>
            <person name="Yokoi T."/>
            <person name="Roa M.B."/>
            <person name="Lu M.J."/>
            <person name="Chang Y.Y."/>
            <person name="Ann P.J."/>
            <person name="Tsai J.N."/>
            <person name="Chen C.Y."/>
            <person name="Tzean S.S."/>
            <person name="Ota Y."/>
            <person name="Hattori T."/>
            <person name="Sahashi N."/>
            <person name="Liou R.F."/>
            <person name="Kikuchi T."/>
            <person name="Tsai I.J."/>
        </authorList>
    </citation>
    <scope>NUCLEOTIDE SEQUENCE [LARGE SCALE GENOMIC DNA]</scope>
    <source>
        <strain evidence="7 8">FFPRI411160</strain>
    </source>
</reference>
<dbReference type="EMBL" id="NBII01000005">
    <property type="protein sequence ID" value="PAV19105.1"/>
    <property type="molecule type" value="Genomic_DNA"/>
</dbReference>
<feature type="binding site" evidence="5">
    <location>
        <position position="152"/>
    </location>
    <ligand>
        <name>S-adenosyl-L-methionine</name>
        <dbReference type="ChEBI" id="CHEBI:59789"/>
    </ligand>
</feature>
<accession>A0A286UI19</accession>
<dbReference type="STRING" id="2282107.A0A286UI19"/>
<dbReference type="Pfam" id="PF10294">
    <property type="entry name" value="Methyltransf_16"/>
    <property type="match status" value="1"/>
</dbReference>
<keyword evidence="2 5" id="KW-0489">Methyltransferase</keyword>
<dbReference type="AlphaFoldDB" id="A0A286UI19"/>
<gene>
    <name evidence="5" type="primary">EFM7</name>
    <name evidence="7" type="ORF">PNOK_0594900</name>
</gene>
<evidence type="ECO:0000256" key="3">
    <source>
        <dbReference type="ARBA" id="ARBA00022679"/>
    </source>
</evidence>
<comment type="similarity">
    <text evidence="5">Belongs to the class I-like SAM-binding methyltransferase superfamily. EFM7 family.</text>
</comment>
<keyword evidence="3 5" id="KW-0808">Transferase</keyword>
<dbReference type="FunCoup" id="A0A286UI19">
    <property type="interactions" value="129"/>
</dbReference>
<evidence type="ECO:0000256" key="4">
    <source>
        <dbReference type="ARBA" id="ARBA00022691"/>
    </source>
</evidence>
<dbReference type="InterPro" id="IPR025784">
    <property type="entry name" value="EFM7"/>
</dbReference>
<keyword evidence="8" id="KW-1185">Reference proteome</keyword>
<dbReference type="SUPFAM" id="SSF53335">
    <property type="entry name" value="S-adenosyl-L-methionine-dependent methyltransferases"/>
    <property type="match status" value="1"/>
</dbReference>
<dbReference type="InterPro" id="IPR019410">
    <property type="entry name" value="Methyltransf_16"/>
</dbReference>
<dbReference type="GO" id="GO:0016279">
    <property type="term" value="F:protein-lysine N-methyltransferase activity"/>
    <property type="evidence" value="ECO:0007669"/>
    <property type="project" value="UniProtKB-UniRule"/>
</dbReference>
<feature type="compositionally biased region" description="Acidic residues" evidence="6">
    <location>
        <begin position="1"/>
        <end position="12"/>
    </location>
</feature>
<dbReference type="Proteomes" id="UP000217199">
    <property type="component" value="Unassembled WGS sequence"/>
</dbReference>
<keyword evidence="1 5" id="KW-0963">Cytoplasm</keyword>
<evidence type="ECO:0000256" key="6">
    <source>
        <dbReference type="SAM" id="MobiDB-lite"/>
    </source>
</evidence>
<feature type="binding site" evidence="5">
    <location>
        <begin position="97"/>
        <end position="99"/>
    </location>
    <ligand>
        <name>S-adenosyl-L-methionine</name>
        <dbReference type="ChEBI" id="CHEBI:59789"/>
    </ligand>
</feature>
<keyword evidence="4 5" id="KW-0949">S-adenosyl-L-methionine</keyword>
<comment type="function">
    <text evidence="5">S-adenosyl-L-methionine-dependent protein methyltransferase that trimethylates the N-terminal glycine 'Gly-2' of elongation factor 1-alpha, before also catalyzing the mono- and dimethylation of 'Lys-3'.</text>
</comment>
<dbReference type="PANTHER" id="PTHR14614">
    <property type="entry name" value="HEPATOCELLULAR CARCINOMA-ASSOCIATED ANTIGEN"/>
    <property type="match status" value="1"/>
</dbReference>
<dbReference type="HAMAP" id="MF_03223">
    <property type="entry name" value="Methyltr_EFM7"/>
    <property type="match status" value="1"/>
</dbReference>
<proteinExistence type="inferred from homology"/>
<dbReference type="InParanoid" id="A0A286UI19"/>
<protein>
    <recommendedName>
        <fullName evidence="5">Protein N-terminal and lysine N-methyltransferase EFM7</fullName>
        <ecNumber evidence="5">2.1.1.-</ecNumber>
    </recommendedName>
    <alternativeName>
        <fullName evidence="5">Elongation factor methyltransferase 7</fullName>
    </alternativeName>
</protein>
<dbReference type="Gene3D" id="3.40.50.150">
    <property type="entry name" value="Vaccinia Virus protein VP39"/>
    <property type="match status" value="1"/>
</dbReference>
<sequence length="269" mass="30364">MVENPQENDDLALDAVFPEEERPPTPDPTITTYVRTLKQAERGNEASQHYMWDAIEVRLVGTHPLWGHYLWNAARAFANYLDANPDLYRHRNVLELGAGGGLPGLVTALNGSRKTVLTDYPDQSLIDNLSYNVGRNVPESIRSNVTVTGYVWGKPVEPLLEAVAPDKFRLIILSDLVFNHSQHDALLKTCELTLESHGTNSDAVKPAVLVFYTHHRPHLASRDMQFFEKAKSSGWKCEKVVIERYPPMFPEDPGDEEVRATVHGWKLVR</sequence>
<feature type="binding site" evidence="5">
    <location>
        <position position="71"/>
    </location>
    <ligand>
        <name>S-adenosyl-L-methionine</name>
        <dbReference type="ChEBI" id="CHEBI:59789"/>
    </ligand>
</feature>
<evidence type="ECO:0000256" key="2">
    <source>
        <dbReference type="ARBA" id="ARBA00022603"/>
    </source>
</evidence>
<name>A0A286UI19_9AGAM</name>
<organism evidence="7 8">
    <name type="scientific">Pyrrhoderma noxium</name>
    <dbReference type="NCBI Taxonomy" id="2282107"/>
    <lineage>
        <taxon>Eukaryota</taxon>
        <taxon>Fungi</taxon>
        <taxon>Dikarya</taxon>
        <taxon>Basidiomycota</taxon>
        <taxon>Agaricomycotina</taxon>
        <taxon>Agaricomycetes</taxon>
        <taxon>Hymenochaetales</taxon>
        <taxon>Hymenochaetaceae</taxon>
        <taxon>Pyrrhoderma</taxon>
    </lineage>
</organism>
<dbReference type="GO" id="GO:0005737">
    <property type="term" value="C:cytoplasm"/>
    <property type="evidence" value="ECO:0007669"/>
    <property type="project" value="UniProtKB-SubCell"/>
</dbReference>
<evidence type="ECO:0000256" key="5">
    <source>
        <dbReference type="HAMAP-Rule" id="MF_03223"/>
    </source>
</evidence>
<evidence type="ECO:0000256" key="1">
    <source>
        <dbReference type="ARBA" id="ARBA00022490"/>
    </source>
</evidence>
<comment type="subcellular location">
    <subcellularLocation>
        <location evidence="5">Cytoplasm</location>
    </subcellularLocation>
</comment>
<dbReference type="OrthoDB" id="46564at2759"/>
<dbReference type="GO" id="GO:0032259">
    <property type="term" value="P:methylation"/>
    <property type="evidence" value="ECO:0007669"/>
    <property type="project" value="UniProtKB-KW"/>
</dbReference>
<evidence type="ECO:0000313" key="8">
    <source>
        <dbReference type="Proteomes" id="UP000217199"/>
    </source>
</evidence>
<evidence type="ECO:0000313" key="7">
    <source>
        <dbReference type="EMBL" id="PAV19105.1"/>
    </source>
</evidence>
<feature type="binding site" evidence="5">
    <location>
        <position position="119"/>
    </location>
    <ligand>
        <name>S-adenosyl-L-methionine</name>
        <dbReference type="ChEBI" id="CHEBI:59789"/>
    </ligand>
</feature>
<comment type="caution">
    <text evidence="7">The sequence shown here is derived from an EMBL/GenBank/DDBJ whole genome shotgun (WGS) entry which is preliminary data.</text>
</comment>
<dbReference type="PANTHER" id="PTHR14614:SF10">
    <property type="entry name" value="PROTEIN N-TERMINAL AND LYSINE N-METHYLTRANSFERASE EFM7"/>
    <property type="match status" value="1"/>
</dbReference>
<dbReference type="InterPro" id="IPR029063">
    <property type="entry name" value="SAM-dependent_MTases_sf"/>
</dbReference>